<dbReference type="Pfam" id="PF10987">
    <property type="entry name" value="DUF2806"/>
    <property type="match status" value="1"/>
</dbReference>
<organism evidence="1 2">
    <name type="scientific">Rhizobium leguminosarum</name>
    <dbReference type="NCBI Taxonomy" id="384"/>
    <lineage>
        <taxon>Bacteria</taxon>
        <taxon>Pseudomonadati</taxon>
        <taxon>Pseudomonadota</taxon>
        <taxon>Alphaproteobacteria</taxon>
        <taxon>Hyphomicrobiales</taxon>
        <taxon>Rhizobiaceae</taxon>
        <taxon>Rhizobium/Agrobacterium group</taxon>
        <taxon>Rhizobium</taxon>
    </lineage>
</organism>
<evidence type="ECO:0000313" key="1">
    <source>
        <dbReference type="EMBL" id="RWX30613.1"/>
    </source>
</evidence>
<accession>A0A444I0P9</accession>
<dbReference type="AlphaFoldDB" id="A0A444I0P9"/>
<dbReference type="EMBL" id="SBHX01000035">
    <property type="protein sequence ID" value="RWX30613.1"/>
    <property type="molecule type" value="Genomic_DNA"/>
</dbReference>
<evidence type="ECO:0000313" key="2">
    <source>
        <dbReference type="Proteomes" id="UP000283817"/>
    </source>
</evidence>
<name>A0A444I0P9_RHILE</name>
<dbReference type="RefSeq" id="WP_128410778.1">
    <property type="nucleotide sequence ID" value="NZ_SBHX01000035.1"/>
</dbReference>
<reference evidence="1 2" key="1">
    <citation type="submission" date="2019-01" db="EMBL/GenBank/DDBJ databases">
        <title>RHIZO-ID as a novel technology for direct rhizobia identification.</title>
        <authorList>
            <person name="De Meyer S.E."/>
        </authorList>
    </citation>
    <scope>NUCLEOTIDE SEQUENCE [LARGE SCALE GENOMIC DNA]</scope>
    <source>
        <strain evidence="1 2">WSM448</strain>
    </source>
</reference>
<proteinExistence type="predicted"/>
<dbReference type="InterPro" id="IPR021254">
    <property type="entry name" value="DUF2806"/>
</dbReference>
<dbReference type="Proteomes" id="UP000283817">
    <property type="component" value="Unassembled WGS sequence"/>
</dbReference>
<gene>
    <name evidence="1" type="ORF">EHI47_14255</name>
</gene>
<protein>
    <submittedName>
        <fullName evidence="1">DUF2806 domain-containing protein</fullName>
    </submittedName>
</protein>
<comment type="caution">
    <text evidence="1">The sequence shown here is derived from an EMBL/GenBank/DDBJ whole genome shotgun (WGS) entry which is preliminary data.</text>
</comment>
<sequence>MTKQTDGGVGVDLSWSGQGFSAKFQSRFLSAVDRLLGRKVDQVDLDGERKLALHQALTNSQLTLVSAATKALEEEIRNNPEFAKRVLSVVGRAERQGNNIEACLVLAIEDLQNHSPAKSEPADAPEALDAELLNRWEQYASGATSEVVREKWGRVLSSEIRDPGTFSLKILRIIDELDQKTALLFQRVCELKMGSWIPQLTAIAEFSKSELSELEQAELILNTETPGSVTFGIMKDGDGTPWWAMNSGPLGIVVRQFPKPTIISNDRFSFDPIRSRDGNLNLNVFQFSKVGSALAGILHQDEQVGFRRLVDVICLNDDGAAKFVRIGEAGHFVADADMDDEKSATHTE</sequence>